<accession>A0ABC9YZW4</accession>
<organism evidence="1 2">
    <name type="scientific">Nocardia seriolae</name>
    <dbReference type="NCBI Taxonomy" id="37332"/>
    <lineage>
        <taxon>Bacteria</taxon>
        <taxon>Bacillati</taxon>
        <taxon>Actinomycetota</taxon>
        <taxon>Actinomycetes</taxon>
        <taxon>Mycobacteriales</taxon>
        <taxon>Nocardiaceae</taxon>
        <taxon>Nocardia</taxon>
    </lineage>
</organism>
<dbReference type="Proteomes" id="UP000037179">
    <property type="component" value="Unassembled WGS sequence"/>
</dbReference>
<dbReference type="EMBL" id="BBYQ01000102">
    <property type="protein sequence ID" value="GAP31054.1"/>
    <property type="molecule type" value="Genomic_DNA"/>
</dbReference>
<reference evidence="1 2" key="2">
    <citation type="journal article" date="2016" name="Genome Announc.">
        <title>Draft Genome Sequence of Erythromycin- and Oxytetracycline-Sensitive Nocardia seriolae Strain U-1 (NBRC 110359).</title>
        <authorList>
            <person name="Imajoh M."/>
            <person name="Sukeda M."/>
            <person name="Shimizu M."/>
            <person name="Yamane J."/>
            <person name="Ohnishi K."/>
            <person name="Oshima S."/>
        </authorList>
    </citation>
    <scope>NUCLEOTIDE SEQUENCE [LARGE SCALE GENOMIC DNA]</scope>
    <source>
        <strain evidence="1 2">U-1</strain>
    </source>
</reference>
<name>A0ABC9YZW4_9NOCA</name>
<sequence length="67" mass="6737">MTGADGSTLSEPCAGVTVMDCATGVRGPTFPLGRLDEHAVSTNTSATNTLAAAFVRKRRGGIGSPSL</sequence>
<comment type="caution">
    <text evidence="1">The sequence shown here is derived from an EMBL/GenBank/DDBJ whole genome shotgun (WGS) entry which is preliminary data.</text>
</comment>
<evidence type="ECO:0000313" key="1">
    <source>
        <dbReference type="EMBL" id="GAP31054.1"/>
    </source>
</evidence>
<gene>
    <name evidence="1" type="ORF">NSK11_contig00102-0013</name>
</gene>
<protein>
    <submittedName>
        <fullName evidence="1">Uncharacterized protein</fullName>
    </submittedName>
</protein>
<evidence type="ECO:0000313" key="2">
    <source>
        <dbReference type="Proteomes" id="UP000037179"/>
    </source>
</evidence>
<dbReference type="AlphaFoldDB" id="A0ABC9YZW4"/>
<reference evidence="2" key="1">
    <citation type="submission" date="2015-07" db="EMBL/GenBank/DDBJ databases">
        <title>Nocardia seriolae U-1 whole genome shotgun sequence.</title>
        <authorList>
            <person name="Imajoh M."/>
            <person name="Fukumoto Y."/>
            <person name="Sukeda M."/>
            <person name="Yamane J."/>
            <person name="Yamasaki K."/>
            <person name="Shimizu M."/>
            <person name="Ohnishi K."/>
            <person name="Oshima S."/>
        </authorList>
    </citation>
    <scope>NUCLEOTIDE SEQUENCE [LARGE SCALE GENOMIC DNA]</scope>
    <source>
        <strain evidence="2">U-1</strain>
    </source>
</reference>
<proteinExistence type="predicted"/>
<keyword evidence="2" id="KW-1185">Reference proteome</keyword>